<keyword evidence="10" id="KW-0234">DNA repair</keyword>
<evidence type="ECO:0000256" key="4">
    <source>
        <dbReference type="ARBA" id="ARBA00022723"/>
    </source>
</evidence>
<evidence type="ECO:0000313" key="18">
    <source>
        <dbReference type="EMBL" id="TCO42468.1"/>
    </source>
</evidence>
<dbReference type="Proteomes" id="UP000295573">
    <property type="component" value="Unassembled WGS sequence"/>
</dbReference>
<comment type="catalytic activity">
    <reaction evidence="1">
        <text>Hydrolysis of DNA containing ring-opened 7-methylguanine residues, releasing 2,6-diamino-4-hydroxy-5-(N-methyl)formamidopyrimidine.</text>
        <dbReference type="EC" id="3.2.2.23"/>
    </reaction>
</comment>
<keyword evidence="12" id="KW-0511">Multifunctional enzyme</keyword>
<dbReference type="InterPro" id="IPR035937">
    <property type="entry name" value="FPG_N"/>
</dbReference>
<dbReference type="SMART" id="SM01232">
    <property type="entry name" value="H2TH"/>
    <property type="match status" value="1"/>
</dbReference>
<dbReference type="GO" id="GO:0008270">
    <property type="term" value="F:zinc ion binding"/>
    <property type="evidence" value="ECO:0007669"/>
    <property type="project" value="UniProtKB-KW"/>
</dbReference>
<dbReference type="PROSITE" id="PS51066">
    <property type="entry name" value="ZF_FPG_2"/>
    <property type="match status" value="1"/>
</dbReference>
<dbReference type="InterPro" id="IPR015887">
    <property type="entry name" value="DNA_glyclase_Znf_dom_DNA_BS"/>
</dbReference>
<proteinExistence type="inferred from homology"/>
<dbReference type="AlphaFoldDB" id="A0A4R2IFM1"/>
<evidence type="ECO:0000256" key="12">
    <source>
        <dbReference type="ARBA" id="ARBA00023268"/>
    </source>
</evidence>
<keyword evidence="6 15" id="KW-0863">Zinc-finger</keyword>
<evidence type="ECO:0000256" key="3">
    <source>
        <dbReference type="ARBA" id="ARBA00009409"/>
    </source>
</evidence>
<gene>
    <name evidence="18" type="ORF">EV646_11390</name>
</gene>
<dbReference type="PROSITE" id="PS01242">
    <property type="entry name" value="ZF_FPG_1"/>
    <property type="match status" value="1"/>
</dbReference>
<dbReference type="GO" id="GO:0140078">
    <property type="term" value="F:class I DNA-(apurinic or apyrimidinic site) endonuclease activity"/>
    <property type="evidence" value="ECO:0007669"/>
    <property type="project" value="UniProtKB-EC"/>
</dbReference>
<evidence type="ECO:0000256" key="8">
    <source>
        <dbReference type="ARBA" id="ARBA00022833"/>
    </source>
</evidence>
<comment type="caution">
    <text evidence="18">The sequence shown here is derived from an EMBL/GenBank/DDBJ whole genome shotgun (WGS) entry which is preliminary data.</text>
</comment>
<reference evidence="18 19" key="1">
    <citation type="journal article" date="2015" name="Stand. Genomic Sci.">
        <title>Genomic Encyclopedia of Bacterial and Archaeal Type Strains, Phase III: the genomes of soil and plant-associated and newly described type strains.</title>
        <authorList>
            <person name="Whitman W.B."/>
            <person name="Woyke T."/>
            <person name="Klenk H.P."/>
            <person name="Zhou Y."/>
            <person name="Lilburn T.G."/>
            <person name="Beck B.J."/>
            <person name="De Vos P."/>
            <person name="Vandamme P."/>
            <person name="Eisen J.A."/>
            <person name="Garrity G."/>
            <person name="Hugenholtz P."/>
            <person name="Kyrpides N.C."/>
        </authorList>
    </citation>
    <scope>NUCLEOTIDE SEQUENCE [LARGE SCALE GENOMIC DNA]</scope>
    <source>
        <strain evidence="18 19">VKM Ac-2541</strain>
    </source>
</reference>
<keyword evidence="8" id="KW-0862">Zinc</keyword>
<comment type="cofactor">
    <cofactor evidence="2">
        <name>Zn(2+)</name>
        <dbReference type="ChEBI" id="CHEBI:29105"/>
    </cofactor>
</comment>
<evidence type="ECO:0000256" key="14">
    <source>
        <dbReference type="ARBA" id="ARBA00044632"/>
    </source>
</evidence>
<dbReference type="EMBL" id="SLWR01000013">
    <property type="protein sequence ID" value="TCO42468.1"/>
    <property type="molecule type" value="Genomic_DNA"/>
</dbReference>
<sequence>MQSVGLPSGGYADSVPELPDVEGFRRVISDHAVGRRIRRVDVLDAGVLRGVSIEALQQALHGRKFGQPWRHGKYLIVPIASSKKAVLLHFGMTGSLHWATIRHRHDRIVFAFADSELSYRDMRKLHGLRLAHSQDDVRRVLANLGPDAAELSLAELRDQLTGLRRQVKPALLDQVVVAGLGNLLADEILWRARIHPRRSCAELEPEDLARLHARMRTVLRRSIPQGRVPPRKTWLTGRRDEKSGSCPRCGTTLAHGRVGGRGTAWCPQCQPR</sequence>
<evidence type="ECO:0000259" key="16">
    <source>
        <dbReference type="PROSITE" id="PS51066"/>
    </source>
</evidence>
<accession>A0A4R2IFM1</accession>
<keyword evidence="5" id="KW-0227">DNA damage</keyword>
<dbReference type="PANTHER" id="PTHR22993">
    <property type="entry name" value="FORMAMIDOPYRIMIDINE-DNA GLYCOSYLASE"/>
    <property type="match status" value="1"/>
</dbReference>
<evidence type="ECO:0000256" key="9">
    <source>
        <dbReference type="ARBA" id="ARBA00023125"/>
    </source>
</evidence>
<dbReference type="Pfam" id="PF06827">
    <property type="entry name" value="zf-FPG_IleRS"/>
    <property type="match status" value="1"/>
</dbReference>
<dbReference type="InterPro" id="IPR010663">
    <property type="entry name" value="Znf_FPG/IleRS"/>
</dbReference>
<evidence type="ECO:0000256" key="11">
    <source>
        <dbReference type="ARBA" id="ARBA00023239"/>
    </source>
</evidence>
<dbReference type="RefSeq" id="WP_241996463.1">
    <property type="nucleotide sequence ID" value="NZ_SLWR01000013.1"/>
</dbReference>
<dbReference type="SMART" id="SM00898">
    <property type="entry name" value="Fapy_DNA_glyco"/>
    <property type="match status" value="1"/>
</dbReference>
<evidence type="ECO:0000256" key="7">
    <source>
        <dbReference type="ARBA" id="ARBA00022801"/>
    </source>
</evidence>
<dbReference type="SUPFAM" id="SSF57716">
    <property type="entry name" value="Glucocorticoid receptor-like (DNA-binding domain)"/>
    <property type="match status" value="1"/>
</dbReference>
<keyword evidence="7" id="KW-0378">Hydrolase</keyword>
<protein>
    <submittedName>
        <fullName evidence="18">Formamidopyrimidine-DNA glycosylase</fullName>
    </submittedName>
</protein>
<feature type="domain" description="FPG-type" evidence="16">
    <location>
        <begin position="234"/>
        <end position="271"/>
    </location>
</feature>
<dbReference type="GO" id="GO:0006284">
    <property type="term" value="P:base-excision repair"/>
    <property type="evidence" value="ECO:0007669"/>
    <property type="project" value="InterPro"/>
</dbReference>
<dbReference type="Pfam" id="PF06831">
    <property type="entry name" value="H2TH"/>
    <property type="match status" value="1"/>
</dbReference>
<evidence type="ECO:0000256" key="6">
    <source>
        <dbReference type="ARBA" id="ARBA00022771"/>
    </source>
</evidence>
<keyword evidence="4" id="KW-0479">Metal-binding</keyword>
<dbReference type="GO" id="GO:0034039">
    <property type="term" value="F:8-oxo-7,8-dihydroguanine DNA N-glycosylase activity"/>
    <property type="evidence" value="ECO:0007669"/>
    <property type="project" value="TreeGrafter"/>
</dbReference>
<evidence type="ECO:0000313" key="19">
    <source>
        <dbReference type="Proteomes" id="UP000295573"/>
    </source>
</evidence>
<dbReference type="PANTHER" id="PTHR22993:SF9">
    <property type="entry name" value="FORMAMIDOPYRIMIDINE-DNA GLYCOSYLASE"/>
    <property type="match status" value="1"/>
</dbReference>
<evidence type="ECO:0000256" key="5">
    <source>
        <dbReference type="ARBA" id="ARBA00022763"/>
    </source>
</evidence>
<evidence type="ECO:0000256" key="1">
    <source>
        <dbReference type="ARBA" id="ARBA00001668"/>
    </source>
</evidence>
<name>A0A4R2IFM1_9ACTN</name>
<comment type="similarity">
    <text evidence="3">Belongs to the FPG family.</text>
</comment>
<evidence type="ECO:0000256" key="10">
    <source>
        <dbReference type="ARBA" id="ARBA00023204"/>
    </source>
</evidence>
<dbReference type="SUPFAM" id="SSF81624">
    <property type="entry name" value="N-terminal domain of MutM-like DNA repair proteins"/>
    <property type="match status" value="1"/>
</dbReference>
<comment type="catalytic activity">
    <reaction evidence="14">
        <text>2'-deoxyribonucleotide-(2'-deoxyribose 5'-phosphate)-2'-deoxyribonucleotide-DNA = a 3'-end 2'-deoxyribonucleotide-(2,3-dehydro-2,3-deoxyribose 5'-phosphate)-DNA + a 5'-end 5'-phospho-2'-deoxyribonucleoside-DNA + H(+)</text>
        <dbReference type="Rhea" id="RHEA:66592"/>
        <dbReference type="Rhea" id="RHEA-COMP:13180"/>
        <dbReference type="Rhea" id="RHEA-COMP:16897"/>
        <dbReference type="Rhea" id="RHEA-COMP:17067"/>
        <dbReference type="ChEBI" id="CHEBI:15378"/>
        <dbReference type="ChEBI" id="CHEBI:136412"/>
        <dbReference type="ChEBI" id="CHEBI:157695"/>
        <dbReference type="ChEBI" id="CHEBI:167181"/>
        <dbReference type="EC" id="4.2.99.18"/>
    </reaction>
</comment>
<feature type="domain" description="Formamidopyrimidine-DNA glycosylase catalytic" evidence="17">
    <location>
        <begin position="16"/>
        <end position="126"/>
    </location>
</feature>
<dbReference type="Pfam" id="PF01149">
    <property type="entry name" value="Fapy_DNA_glyco"/>
    <property type="match status" value="1"/>
</dbReference>
<keyword evidence="13" id="KW-0326">Glycosidase</keyword>
<dbReference type="InterPro" id="IPR010979">
    <property type="entry name" value="Ribosomal_uS13-like_H2TH"/>
</dbReference>
<keyword evidence="9" id="KW-0238">DNA-binding</keyword>
<keyword evidence="19" id="KW-1185">Reference proteome</keyword>
<organism evidence="18 19">
    <name type="scientific">Kribbella antiqua</name>
    <dbReference type="NCBI Taxonomy" id="2512217"/>
    <lineage>
        <taxon>Bacteria</taxon>
        <taxon>Bacillati</taxon>
        <taxon>Actinomycetota</taxon>
        <taxon>Actinomycetes</taxon>
        <taxon>Propionibacteriales</taxon>
        <taxon>Kribbellaceae</taxon>
        <taxon>Kribbella</taxon>
    </lineage>
</organism>
<keyword evidence="11" id="KW-0456">Lyase</keyword>
<dbReference type="Gene3D" id="1.10.8.50">
    <property type="match status" value="1"/>
</dbReference>
<dbReference type="CDD" id="cd08966">
    <property type="entry name" value="EcFpg-like_N"/>
    <property type="match status" value="1"/>
</dbReference>
<dbReference type="InterPro" id="IPR015886">
    <property type="entry name" value="H2TH_FPG"/>
</dbReference>
<dbReference type="InterPro" id="IPR000214">
    <property type="entry name" value="Znf_DNA_glyclase/AP_lyase"/>
</dbReference>
<evidence type="ECO:0000256" key="2">
    <source>
        <dbReference type="ARBA" id="ARBA00001947"/>
    </source>
</evidence>
<dbReference type="InterPro" id="IPR012319">
    <property type="entry name" value="FPG_cat"/>
</dbReference>
<dbReference type="Gene3D" id="3.20.190.10">
    <property type="entry name" value="MutM-like, N-terminal"/>
    <property type="match status" value="1"/>
</dbReference>
<evidence type="ECO:0000256" key="13">
    <source>
        <dbReference type="ARBA" id="ARBA00023295"/>
    </source>
</evidence>
<dbReference type="GO" id="GO:0003684">
    <property type="term" value="F:damaged DNA binding"/>
    <property type="evidence" value="ECO:0007669"/>
    <property type="project" value="InterPro"/>
</dbReference>
<dbReference type="SUPFAM" id="SSF46946">
    <property type="entry name" value="S13-like H2TH domain"/>
    <property type="match status" value="1"/>
</dbReference>
<dbReference type="PROSITE" id="PS51068">
    <property type="entry name" value="FPG_CAT"/>
    <property type="match status" value="1"/>
</dbReference>
<evidence type="ECO:0000259" key="17">
    <source>
        <dbReference type="PROSITE" id="PS51068"/>
    </source>
</evidence>
<evidence type="ECO:0000256" key="15">
    <source>
        <dbReference type="PROSITE-ProRule" id="PRU00391"/>
    </source>
</evidence>